<feature type="region of interest" description="Disordered" evidence="1">
    <location>
        <begin position="58"/>
        <end position="107"/>
    </location>
</feature>
<name>A0A8D9A8Y3_9HEMI</name>
<dbReference type="AlphaFoldDB" id="A0A8D9A8Y3"/>
<sequence>MIDWNEMSQQSQMTECLQVRDVCKVGNHCQTGLFLTSADRRGCKATLVQDIPSCPALFGKKPPSSSRLGLDNEGRRPSVPSNGESSGSSSPSANSANNILPLYEGLQ</sequence>
<dbReference type="EMBL" id="HBUF01558795">
    <property type="protein sequence ID" value="CAG6761285.1"/>
    <property type="molecule type" value="Transcribed_RNA"/>
</dbReference>
<evidence type="ECO:0000256" key="1">
    <source>
        <dbReference type="SAM" id="MobiDB-lite"/>
    </source>
</evidence>
<evidence type="ECO:0000313" key="2">
    <source>
        <dbReference type="EMBL" id="CAG6761285.1"/>
    </source>
</evidence>
<feature type="compositionally biased region" description="Low complexity" evidence="1">
    <location>
        <begin position="78"/>
        <end position="98"/>
    </location>
</feature>
<proteinExistence type="predicted"/>
<accession>A0A8D9A8Y3</accession>
<organism evidence="2">
    <name type="scientific">Cacopsylla melanoneura</name>
    <dbReference type="NCBI Taxonomy" id="428564"/>
    <lineage>
        <taxon>Eukaryota</taxon>
        <taxon>Metazoa</taxon>
        <taxon>Ecdysozoa</taxon>
        <taxon>Arthropoda</taxon>
        <taxon>Hexapoda</taxon>
        <taxon>Insecta</taxon>
        <taxon>Pterygota</taxon>
        <taxon>Neoptera</taxon>
        <taxon>Paraneoptera</taxon>
        <taxon>Hemiptera</taxon>
        <taxon>Sternorrhyncha</taxon>
        <taxon>Psylloidea</taxon>
        <taxon>Psyllidae</taxon>
        <taxon>Psyllinae</taxon>
        <taxon>Cacopsylla</taxon>
    </lineage>
</organism>
<reference evidence="2" key="1">
    <citation type="submission" date="2021-05" db="EMBL/GenBank/DDBJ databases">
        <authorList>
            <person name="Alioto T."/>
            <person name="Alioto T."/>
            <person name="Gomez Garrido J."/>
        </authorList>
    </citation>
    <scope>NUCLEOTIDE SEQUENCE</scope>
</reference>
<protein>
    <submittedName>
        <fullName evidence="2">Uncharacterized protein</fullName>
    </submittedName>
</protein>